<dbReference type="Proteomes" id="UP000319852">
    <property type="component" value="Chromosome"/>
</dbReference>
<dbReference type="EMBL" id="CP036263">
    <property type="protein sequence ID" value="QDT00117.1"/>
    <property type="molecule type" value="Genomic_DNA"/>
</dbReference>
<evidence type="ECO:0000313" key="2">
    <source>
        <dbReference type="Proteomes" id="UP000319852"/>
    </source>
</evidence>
<organism evidence="1 2">
    <name type="scientific">Adhaeretor mobilis</name>
    <dbReference type="NCBI Taxonomy" id="1930276"/>
    <lineage>
        <taxon>Bacteria</taxon>
        <taxon>Pseudomonadati</taxon>
        <taxon>Planctomycetota</taxon>
        <taxon>Planctomycetia</taxon>
        <taxon>Pirellulales</taxon>
        <taxon>Lacipirellulaceae</taxon>
        <taxon>Adhaeretor</taxon>
    </lineage>
</organism>
<keyword evidence="2" id="KW-1185">Reference proteome</keyword>
<dbReference type="KEGG" id="amob:HG15A2_34520"/>
<proteinExistence type="predicted"/>
<name>A0A517MZ18_9BACT</name>
<gene>
    <name evidence="1" type="ORF">HG15A2_34520</name>
</gene>
<reference evidence="1 2" key="1">
    <citation type="submission" date="2019-02" db="EMBL/GenBank/DDBJ databases">
        <title>Deep-cultivation of Planctomycetes and their phenomic and genomic characterization uncovers novel biology.</title>
        <authorList>
            <person name="Wiegand S."/>
            <person name="Jogler M."/>
            <person name="Boedeker C."/>
            <person name="Pinto D."/>
            <person name="Vollmers J."/>
            <person name="Rivas-Marin E."/>
            <person name="Kohn T."/>
            <person name="Peeters S.H."/>
            <person name="Heuer A."/>
            <person name="Rast P."/>
            <person name="Oberbeckmann S."/>
            <person name="Bunk B."/>
            <person name="Jeske O."/>
            <person name="Meyerdierks A."/>
            <person name="Storesund J.E."/>
            <person name="Kallscheuer N."/>
            <person name="Luecker S."/>
            <person name="Lage O.M."/>
            <person name="Pohl T."/>
            <person name="Merkel B.J."/>
            <person name="Hornburger P."/>
            <person name="Mueller R.-W."/>
            <person name="Bruemmer F."/>
            <person name="Labrenz M."/>
            <person name="Spormann A.M."/>
            <person name="Op den Camp H."/>
            <person name="Overmann J."/>
            <person name="Amann R."/>
            <person name="Jetten M.S.M."/>
            <person name="Mascher T."/>
            <person name="Medema M.H."/>
            <person name="Devos D.P."/>
            <person name="Kaster A.-K."/>
            <person name="Ovreas L."/>
            <person name="Rohde M."/>
            <person name="Galperin M.Y."/>
            <person name="Jogler C."/>
        </authorList>
    </citation>
    <scope>NUCLEOTIDE SEQUENCE [LARGE SCALE GENOMIC DNA]</scope>
    <source>
        <strain evidence="1 2">HG15A2</strain>
    </source>
</reference>
<accession>A0A517MZ18</accession>
<dbReference type="AlphaFoldDB" id="A0A517MZ18"/>
<evidence type="ECO:0000313" key="1">
    <source>
        <dbReference type="EMBL" id="QDT00117.1"/>
    </source>
</evidence>
<protein>
    <submittedName>
        <fullName evidence="1">Uncharacterized protein</fullName>
    </submittedName>
</protein>
<sequence length="88" mass="9935">MASFQLKIEPATRHAKLSSSPSHRSQALFNRLRDKLTEISALAFDVLDELNCLALGIAKPRLQAIQLRTVRAPLRNELSKHNSNCWLL</sequence>